<dbReference type="AlphaFoldDB" id="A0A1I3M0G5"/>
<evidence type="ECO:0000313" key="4">
    <source>
        <dbReference type="Proteomes" id="UP000199025"/>
    </source>
</evidence>
<feature type="region of interest" description="Disordered" evidence="2">
    <location>
        <begin position="1"/>
        <end position="44"/>
    </location>
</feature>
<proteinExistence type="predicted"/>
<dbReference type="InterPro" id="IPR016024">
    <property type="entry name" value="ARM-type_fold"/>
</dbReference>
<feature type="compositionally biased region" description="Basic and acidic residues" evidence="2">
    <location>
        <begin position="1"/>
        <end position="15"/>
    </location>
</feature>
<keyword evidence="4" id="KW-1185">Reference proteome</keyword>
<feature type="coiled-coil region" evidence="1">
    <location>
        <begin position="307"/>
        <end position="341"/>
    </location>
</feature>
<dbReference type="SUPFAM" id="SSF48371">
    <property type="entry name" value="ARM repeat"/>
    <property type="match status" value="1"/>
</dbReference>
<evidence type="ECO:0000256" key="1">
    <source>
        <dbReference type="SAM" id="Coils"/>
    </source>
</evidence>
<name>A0A1I3M0G5_9PSEU</name>
<dbReference type="RefSeq" id="WP_091504470.1">
    <property type="nucleotide sequence ID" value="NZ_CBDRCA010000004.1"/>
</dbReference>
<dbReference type="STRING" id="115433.SAMN05421835_102125"/>
<accession>A0A1I3M0G5</accession>
<reference evidence="3 4" key="1">
    <citation type="submission" date="2016-10" db="EMBL/GenBank/DDBJ databases">
        <authorList>
            <person name="de Groot N.N."/>
        </authorList>
    </citation>
    <scope>NUCLEOTIDE SEQUENCE [LARGE SCALE GENOMIC DNA]</scope>
    <source>
        <strain evidence="3 4">DSM 44468</strain>
    </source>
</reference>
<sequence>MTDDKPPEPEPKPPETPENPPPQGNRDAEDSSGAQPPGRDEAVKQLRGEASALSTARFGKITAEGIGRLEGLNVNVFQGEFTVEGDFLTGGGERRRAPRRVTTSAVSAEAIAEVDDHFVRPADFESGVDVLSTGNLVVFSGPETTGRRTRALATVLTVLRERELPGEVLTLGEHVLGNPNWRIPPGACGLLVVDRPNAQRKYAAEGIGDLWLTETSKRLAGQGAFLAVVTGPVRGSLASAPRASDFVLDDLELPDPMEIVRKRVRGELPWLAGELDDRLAGTELALLLAERDDPGFAQRAAAAVSEALRTEADLAAAVAKLRNAEEQVREWLDRAPELEEIAFVLATATLEGASYLSIADAAVALYRKLSGKSGALTPRYLRGLAAGWRWIDRTDTDGTPTLRFRHDRLRPVVLALTWTELDGARADVLDWLKSLNEHSDVEVRARAAQAAGLLANNDFDHGVHRFLLPWAGAASLRLRQSAAYGLNVAATLGRHADRAWSYVEQWADLVHSTGSRRLPATAAIAAGGPLGVRYPDRALRVLRALVCDGHWGLLEPAAVSTQALLEAGRVGEVLTALLDWTKPARVTEPVEKALTMFAFAALPPDSSAHDWPLLLRHADEHREALPELWGRALACEPVRPLALDALREWVRVADRDDEAFDVVLSLLGGIADRGESDYSRLCHALYDWATDRELPSDAAAELHDELVEAGEGPG</sequence>
<dbReference type="OrthoDB" id="3655233at2"/>
<dbReference type="EMBL" id="FORP01000002">
    <property type="protein sequence ID" value="SFI90463.1"/>
    <property type="molecule type" value="Genomic_DNA"/>
</dbReference>
<organism evidence="3 4">
    <name type="scientific">Amycolatopsis sacchari</name>
    <dbReference type="NCBI Taxonomy" id="115433"/>
    <lineage>
        <taxon>Bacteria</taxon>
        <taxon>Bacillati</taxon>
        <taxon>Actinomycetota</taxon>
        <taxon>Actinomycetes</taxon>
        <taxon>Pseudonocardiales</taxon>
        <taxon>Pseudonocardiaceae</taxon>
        <taxon>Amycolatopsis</taxon>
    </lineage>
</organism>
<evidence type="ECO:0000256" key="2">
    <source>
        <dbReference type="SAM" id="MobiDB-lite"/>
    </source>
</evidence>
<dbReference type="Proteomes" id="UP000199025">
    <property type="component" value="Unassembled WGS sequence"/>
</dbReference>
<evidence type="ECO:0000313" key="3">
    <source>
        <dbReference type="EMBL" id="SFI90463.1"/>
    </source>
</evidence>
<protein>
    <submittedName>
        <fullName evidence="3">Uncharacterized protein</fullName>
    </submittedName>
</protein>
<keyword evidence="1" id="KW-0175">Coiled coil</keyword>
<gene>
    <name evidence="3" type="ORF">SAMN05421835_102125</name>
</gene>